<dbReference type="Gene3D" id="3.30.40.10">
    <property type="entry name" value="Zinc/RING finger domain, C3HC4 (zinc finger)"/>
    <property type="match status" value="1"/>
</dbReference>
<sequence length="145" mass="16849">IKKSTNAIETEKCLDLARFCKVYRELTKRYSKRRSESEEQNCVTRVDLDNQDLTISVILSSVDAVQTEPVEECCICMERHSDVSLACAHSYCKECIHQWFDEHNTCPICRKKVQGQDEFWVLADKPTESEMADYVMGFTDEDKYS</sequence>
<dbReference type="InterPro" id="IPR043400">
    <property type="entry name" value="RING-HC_RNF141"/>
</dbReference>
<dbReference type="InterPro" id="IPR017907">
    <property type="entry name" value="Znf_RING_CS"/>
</dbReference>
<evidence type="ECO:0000313" key="2">
    <source>
        <dbReference type="Proteomes" id="UP001152795"/>
    </source>
</evidence>
<dbReference type="EMBL" id="CACRXK020001574">
    <property type="protein sequence ID" value="CAB3989950.1"/>
    <property type="molecule type" value="Genomic_DNA"/>
</dbReference>
<dbReference type="OrthoDB" id="1630758at2759"/>
<gene>
    <name evidence="1" type="ORF">PACLA_8A089318</name>
</gene>
<name>A0A6S7GZW0_PARCT</name>
<dbReference type="GO" id="GO:0004842">
    <property type="term" value="F:ubiquitin-protein transferase activity"/>
    <property type="evidence" value="ECO:0007669"/>
    <property type="project" value="TreeGrafter"/>
</dbReference>
<proteinExistence type="predicted"/>
<dbReference type="InterPro" id="IPR013083">
    <property type="entry name" value="Znf_RING/FYVE/PHD"/>
</dbReference>
<dbReference type="SMART" id="SM00184">
    <property type="entry name" value="RING"/>
    <property type="match status" value="1"/>
</dbReference>
<dbReference type="PROSITE" id="PS50089">
    <property type="entry name" value="ZF_RING_2"/>
    <property type="match status" value="1"/>
</dbReference>
<dbReference type="InterPro" id="IPR001841">
    <property type="entry name" value="Znf_RING"/>
</dbReference>
<dbReference type="InterPro" id="IPR047126">
    <property type="entry name" value="RNF141-like"/>
</dbReference>
<dbReference type="CDD" id="cd16545">
    <property type="entry name" value="RING-HC_RNF141"/>
    <property type="match status" value="1"/>
</dbReference>
<feature type="non-terminal residue" evidence="1">
    <location>
        <position position="1"/>
    </location>
</feature>
<accession>A0A6S7GZW0</accession>
<dbReference type="GO" id="GO:0051865">
    <property type="term" value="P:protein autoubiquitination"/>
    <property type="evidence" value="ECO:0007669"/>
    <property type="project" value="TreeGrafter"/>
</dbReference>
<dbReference type="AlphaFoldDB" id="A0A6S7GZW0"/>
<dbReference type="PANTHER" id="PTHR12109">
    <property type="entry name" value="RING FINGER PROTEIN 141-RELATED"/>
    <property type="match status" value="1"/>
</dbReference>
<evidence type="ECO:0000313" key="1">
    <source>
        <dbReference type="EMBL" id="CAB3989950.1"/>
    </source>
</evidence>
<keyword evidence="2" id="KW-1185">Reference proteome</keyword>
<dbReference type="Pfam" id="PF13639">
    <property type="entry name" value="zf-RING_2"/>
    <property type="match status" value="1"/>
</dbReference>
<dbReference type="PROSITE" id="PS00518">
    <property type="entry name" value="ZF_RING_1"/>
    <property type="match status" value="1"/>
</dbReference>
<dbReference type="PANTHER" id="PTHR12109:SF3">
    <property type="entry name" value="RING FINGER PROTEIN 141"/>
    <property type="match status" value="1"/>
</dbReference>
<comment type="caution">
    <text evidence="1">The sequence shown here is derived from an EMBL/GenBank/DDBJ whole genome shotgun (WGS) entry which is preliminary data.</text>
</comment>
<protein>
    <submittedName>
        <fullName evidence="1">RING finger 141</fullName>
    </submittedName>
</protein>
<reference evidence="1" key="1">
    <citation type="submission" date="2020-04" db="EMBL/GenBank/DDBJ databases">
        <authorList>
            <person name="Alioto T."/>
            <person name="Alioto T."/>
            <person name="Gomez Garrido J."/>
        </authorList>
    </citation>
    <scope>NUCLEOTIDE SEQUENCE</scope>
    <source>
        <strain evidence="1">A484AB</strain>
    </source>
</reference>
<dbReference type="SUPFAM" id="SSF57850">
    <property type="entry name" value="RING/U-box"/>
    <property type="match status" value="1"/>
</dbReference>
<dbReference type="Proteomes" id="UP001152795">
    <property type="component" value="Unassembled WGS sequence"/>
</dbReference>
<organism evidence="1 2">
    <name type="scientific">Paramuricea clavata</name>
    <name type="common">Red gorgonian</name>
    <name type="synonym">Violescent sea-whip</name>
    <dbReference type="NCBI Taxonomy" id="317549"/>
    <lineage>
        <taxon>Eukaryota</taxon>
        <taxon>Metazoa</taxon>
        <taxon>Cnidaria</taxon>
        <taxon>Anthozoa</taxon>
        <taxon>Octocorallia</taxon>
        <taxon>Malacalcyonacea</taxon>
        <taxon>Plexauridae</taxon>
        <taxon>Paramuricea</taxon>
    </lineage>
</organism>